<evidence type="ECO:0000313" key="2">
    <source>
        <dbReference type="Proteomes" id="UP000003081"/>
    </source>
</evidence>
<dbReference type="HOGENOM" id="CLU_382524_0_0_9"/>
<sequence>MKKAIVYFCSGEISQEDWLIKKLDSMSFDIHFFGNVNYKDIKNIDIEYIISKINNIKNQVYIMSDEIKIISELFAKYSWEYGAFIYNNYSKDADINYKFSKNSLAYNYNFYCIDEITTNIKVNYLKKEINFGITNTILDNFLTSINEFIDNDCKNDYELLENKAELLEKSILSLENSDKDKIQSYININLKHKNSYFKVYTMSFIIKVFRDKKYVKEILKLILKEKEFSINTKYFLLYQIKNTIFSKVIEKDDEVRSLIHNIYKEVFDYYNKRTKNHNFIYKMDRDKQIVFVMISQFLDLNNGPTKTVLDRIYVLSKKLNKKVVLLNTRECLSTNDVIPIYKIDQANFIEEYKNCKKITYKDVEIEFYQSQYATPNIHEYNYILDMIFELKPYMIFGIGEMVLSCDLCSKIVPTISIPLGNELPESFTTFKSTYSENVKYNDKSIISSKFTFDLKKQNNIYSRKEFSIPKDKFVLGVVGGRLESEIDEGFLEVLDYACSNGTFVVFIGGYCLKDCKNNKYINLLNNSKNLGYQGDILGILELIDLYLNPKRLGGGTSGVEALYKKKPVISLNYGDVATVVGKDFLVANFKEMKELILNYKENDEFYIYMSKKSRLISRDLLNTEKYFSELYEKIIKSNLFV</sequence>
<dbReference type="SUPFAM" id="SSF53756">
    <property type="entry name" value="UDP-Glycosyltransferase/glycogen phosphorylase"/>
    <property type="match status" value="1"/>
</dbReference>
<accession>C4IDN6</accession>
<keyword evidence="1" id="KW-0328">Glycosyltransferase</keyword>
<dbReference type="eggNOG" id="COG0438">
    <property type="taxonomic scope" value="Bacteria"/>
</dbReference>
<gene>
    <name evidence="1" type="ORF">CLP_3466</name>
</gene>
<dbReference type="RefSeq" id="WP_003408824.1">
    <property type="nucleotide sequence ID" value="NZ_ACOM01000004.1"/>
</dbReference>
<proteinExistence type="predicted"/>
<evidence type="ECO:0000313" key="1">
    <source>
        <dbReference type="EMBL" id="EEP55197.1"/>
    </source>
</evidence>
<organism evidence="1 2">
    <name type="scientific">Clostridium butyricum E4 str. BoNT E BL5262</name>
    <dbReference type="NCBI Taxonomy" id="632245"/>
    <lineage>
        <taxon>Bacteria</taxon>
        <taxon>Bacillati</taxon>
        <taxon>Bacillota</taxon>
        <taxon>Clostridia</taxon>
        <taxon>Eubacteriales</taxon>
        <taxon>Clostridiaceae</taxon>
        <taxon>Clostridium</taxon>
    </lineage>
</organism>
<keyword evidence="2" id="KW-1185">Reference proteome</keyword>
<dbReference type="GO" id="GO:0016757">
    <property type="term" value="F:glycosyltransferase activity"/>
    <property type="evidence" value="ECO:0007669"/>
    <property type="project" value="UniProtKB-KW"/>
</dbReference>
<dbReference type="EMBL" id="ACOM01000004">
    <property type="protein sequence ID" value="EEP55197.1"/>
    <property type="molecule type" value="Genomic_DNA"/>
</dbReference>
<dbReference type="EC" id="2.4.-.-" evidence="1"/>
<dbReference type="Proteomes" id="UP000003081">
    <property type="component" value="Unassembled WGS sequence"/>
</dbReference>
<name>C4IDN6_CLOBU</name>
<dbReference type="AlphaFoldDB" id="C4IDN6"/>
<reference evidence="1 2" key="1">
    <citation type="submission" date="2009-08" db="EMBL/GenBank/DDBJ databases">
        <authorList>
            <person name="Shrivastava S."/>
            <person name="Brinkac L.B."/>
            <person name="Brown J.L."/>
            <person name="Bruce D.B."/>
            <person name="Detter C."/>
            <person name="Green L.D."/>
            <person name="Munk C.A."/>
            <person name="Rogers Y.C."/>
            <person name="Tapia R."/>
            <person name="Sims D.R."/>
            <person name="Smith L.A."/>
            <person name="Smith T.J."/>
            <person name="Sutton G."/>
            <person name="Brettin T."/>
        </authorList>
    </citation>
    <scope>NUCLEOTIDE SEQUENCE [LARGE SCALE GENOMIC DNA]</scope>
    <source>
        <strain evidence="2">E4 str. BoNT E BL5262</strain>
    </source>
</reference>
<comment type="caution">
    <text evidence="1">The sequence shown here is derived from an EMBL/GenBank/DDBJ whole genome shotgun (WGS) entry which is preliminary data.</text>
</comment>
<protein>
    <submittedName>
        <fullName evidence="1">Glycosyl transferase, group 1 family</fullName>
        <ecNumber evidence="1">2.4.-.-</ecNumber>
    </submittedName>
</protein>
<dbReference type="Gene3D" id="3.40.50.2000">
    <property type="entry name" value="Glycogen Phosphorylase B"/>
    <property type="match status" value="1"/>
</dbReference>
<keyword evidence="1" id="KW-0808">Transferase</keyword>